<gene>
    <name evidence="2" type="ORF">D7V88_39190</name>
</gene>
<accession>A0A3A8HJX0</accession>
<dbReference type="NCBIfam" id="TIGR02269">
    <property type="entry name" value="TIGR02269 family lipoprotein"/>
    <property type="match status" value="1"/>
</dbReference>
<dbReference type="Pfam" id="PF09533">
    <property type="entry name" value="DUF2380"/>
    <property type="match status" value="1"/>
</dbReference>
<proteinExistence type="predicted"/>
<comment type="caution">
    <text evidence="2">The sequence shown here is derived from an EMBL/GenBank/DDBJ whole genome shotgun (WGS) entry which is preliminary data.</text>
</comment>
<dbReference type="OrthoDB" id="5507059at2"/>
<protein>
    <submittedName>
        <fullName evidence="2">TIGR02269 family lipoprotein</fullName>
    </submittedName>
</protein>
<evidence type="ECO:0000256" key="1">
    <source>
        <dbReference type="SAM" id="SignalP"/>
    </source>
</evidence>
<evidence type="ECO:0000313" key="2">
    <source>
        <dbReference type="EMBL" id="RKG71682.1"/>
    </source>
</evidence>
<evidence type="ECO:0000313" key="3">
    <source>
        <dbReference type="Proteomes" id="UP000268094"/>
    </source>
</evidence>
<keyword evidence="3" id="KW-1185">Reference proteome</keyword>
<organism evidence="2 3">
    <name type="scientific">Corallococcus terminator</name>
    <dbReference type="NCBI Taxonomy" id="2316733"/>
    <lineage>
        <taxon>Bacteria</taxon>
        <taxon>Pseudomonadati</taxon>
        <taxon>Myxococcota</taxon>
        <taxon>Myxococcia</taxon>
        <taxon>Myxococcales</taxon>
        <taxon>Cystobacterineae</taxon>
        <taxon>Myxococcaceae</taxon>
        <taxon>Corallococcus</taxon>
    </lineage>
</organism>
<reference evidence="3" key="1">
    <citation type="submission" date="2018-09" db="EMBL/GenBank/DDBJ databases">
        <authorList>
            <person name="Livingstone P.G."/>
            <person name="Whitworth D.E."/>
        </authorList>
    </citation>
    <scope>NUCLEOTIDE SEQUENCE [LARGE SCALE GENOMIC DNA]</scope>
    <source>
        <strain evidence="3">CA054A</strain>
    </source>
</reference>
<dbReference type="AlphaFoldDB" id="A0A3A8HJX0"/>
<feature type="signal peptide" evidence="1">
    <location>
        <begin position="1"/>
        <end position="24"/>
    </location>
</feature>
<dbReference type="RefSeq" id="WP_120545627.1">
    <property type="nucleotide sequence ID" value="NZ_RAVZ01000513.1"/>
</dbReference>
<dbReference type="InterPro" id="IPR011755">
    <property type="entry name" value="CHP02269_MYXXA"/>
</dbReference>
<feature type="chain" id="PRO_5017400567" evidence="1">
    <location>
        <begin position="25"/>
        <end position="220"/>
    </location>
</feature>
<keyword evidence="2" id="KW-0449">Lipoprotein</keyword>
<name>A0A3A8HJX0_9BACT</name>
<dbReference type="EMBL" id="RAVZ01000513">
    <property type="protein sequence ID" value="RKG71682.1"/>
    <property type="molecule type" value="Genomic_DNA"/>
</dbReference>
<dbReference type="PROSITE" id="PS51257">
    <property type="entry name" value="PROKAR_LIPOPROTEIN"/>
    <property type="match status" value="1"/>
</dbReference>
<dbReference type="Proteomes" id="UP000268094">
    <property type="component" value="Unassembled WGS sequence"/>
</dbReference>
<sequence length="220" mass="24467">MRRPLALFLLLTTLLGGCASTRPALDHWGEAESVGEDACREDDKCVALVCADDLCGLYHCEDTGTLLARGGGVRPPVAASAPGFGPRRYRGAAQPLPGDREAIFVIRWYNHPPPPAPTDGRKPSGSGWVRHHLFPQERDLAEFFKRQAHINVHDFTMIIPRAEHLRLHGVGGRGGPWNQTWRDFAITHPNATPKQVQDQLTRMIIEFNVMGPIVPYRSLR</sequence>
<keyword evidence="1" id="KW-0732">Signal</keyword>